<name>A0A840YKY0_9PROT</name>
<dbReference type="InterPro" id="IPR045116">
    <property type="entry name" value="Clp1/Grc3"/>
</dbReference>
<evidence type="ECO:0000256" key="1">
    <source>
        <dbReference type="ARBA" id="ARBA00022679"/>
    </source>
</evidence>
<keyword evidence="7" id="KW-1185">Reference proteome</keyword>
<dbReference type="GO" id="GO:0006396">
    <property type="term" value="P:RNA processing"/>
    <property type="evidence" value="ECO:0007669"/>
    <property type="project" value="InterPro"/>
</dbReference>
<dbReference type="SUPFAM" id="SSF52540">
    <property type="entry name" value="P-loop containing nucleoside triphosphate hydrolases"/>
    <property type="match status" value="1"/>
</dbReference>
<dbReference type="EMBL" id="JACIJD010000013">
    <property type="protein sequence ID" value="MBB5694934.1"/>
    <property type="molecule type" value="Genomic_DNA"/>
</dbReference>
<reference evidence="6 7" key="1">
    <citation type="submission" date="2020-08" db="EMBL/GenBank/DDBJ databases">
        <title>Genomic Encyclopedia of Type Strains, Phase IV (KMG-IV): sequencing the most valuable type-strain genomes for metagenomic binning, comparative biology and taxonomic classification.</title>
        <authorList>
            <person name="Goeker M."/>
        </authorList>
    </citation>
    <scope>NUCLEOTIDE SEQUENCE [LARGE SCALE GENOMIC DNA]</scope>
    <source>
        <strain evidence="6 7">DSM 25622</strain>
    </source>
</reference>
<evidence type="ECO:0000256" key="3">
    <source>
        <dbReference type="ARBA" id="ARBA00022777"/>
    </source>
</evidence>
<dbReference type="AlphaFoldDB" id="A0A840YKY0"/>
<evidence type="ECO:0000259" key="5">
    <source>
        <dbReference type="Pfam" id="PF16575"/>
    </source>
</evidence>
<feature type="domain" description="Clp1 P-loop" evidence="5">
    <location>
        <begin position="28"/>
        <end position="197"/>
    </location>
</feature>
<dbReference type="RefSeq" id="WP_184519875.1">
    <property type="nucleotide sequence ID" value="NZ_JACIJD010000013.1"/>
</dbReference>
<evidence type="ECO:0000256" key="2">
    <source>
        <dbReference type="ARBA" id="ARBA00022741"/>
    </source>
</evidence>
<keyword evidence="1 6" id="KW-0808">Transferase</keyword>
<sequence>MPVETPPDWEAALHRIAGGPSRRVLVLGAPDAGKSTFCGLLLARAAGLSRPAALLDTDPGQKQLGPPACVTLGRIAGSGPPVLSALAYLGAVEPLGAWARLMEGSAALAAEAGAGLLVINTCGLLRGPGRRLKRALIAALRPDLLVAIGEDRDLGAVLADHAALPSLALARPPLARRKGEGERRALRRAGFRDYLEGAPAWSLAVAGLSLLSDTGETGPPPGRLVALTDEAGADMALGWVIRHDSEGFLHLRAPRPDRPVAGLRWTRLGLDGGWAEYRDPPAGRPA</sequence>
<protein>
    <submittedName>
        <fullName evidence="6">Polynucleotide 5'-hydroxyl-kinase GRC3/NOL9</fullName>
        <ecNumber evidence="6">2.7.1.-</ecNumber>
    </submittedName>
</protein>
<keyword evidence="3 6" id="KW-0418">Kinase</keyword>
<comment type="caution">
    <text evidence="6">The sequence shown here is derived from an EMBL/GenBank/DDBJ whole genome shotgun (WGS) entry which is preliminary data.</text>
</comment>
<dbReference type="PANTHER" id="PTHR12755:SF3">
    <property type="entry name" value="POLYNUCLEOTIDE 5'-HYDROXYL-KINASE NOL9"/>
    <property type="match status" value="1"/>
</dbReference>
<gene>
    <name evidence="6" type="ORF">FHS87_002987</name>
</gene>
<accession>A0A840YKY0</accession>
<proteinExistence type="predicted"/>
<evidence type="ECO:0000313" key="6">
    <source>
        <dbReference type="EMBL" id="MBB5694934.1"/>
    </source>
</evidence>
<dbReference type="InterPro" id="IPR027417">
    <property type="entry name" value="P-loop_NTPase"/>
</dbReference>
<dbReference type="GO" id="GO:0051731">
    <property type="term" value="F:polynucleotide 5'-hydroxyl-kinase activity"/>
    <property type="evidence" value="ECO:0007669"/>
    <property type="project" value="InterPro"/>
</dbReference>
<keyword evidence="4" id="KW-0067">ATP-binding</keyword>
<dbReference type="Proteomes" id="UP000580654">
    <property type="component" value="Unassembled WGS sequence"/>
</dbReference>
<keyword evidence="2" id="KW-0547">Nucleotide-binding</keyword>
<dbReference type="EC" id="2.7.1.-" evidence="6"/>
<dbReference type="InterPro" id="IPR032319">
    <property type="entry name" value="CLP1_P"/>
</dbReference>
<dbReference type="Pfam" id="PF16575">
    <property type="entry name" value="CLP1_P"/>
    <property type="match status" value="1"/>
</dbReference>
<dbReference type="PANTHER" id="PTHR12755">
    <property type="entry name" value="CLEAVAGE/POLYADENYLATION FACTOR IA SUBUNIT CLP1P"/>
    <property type="match status" value="1"/>
</dbReference>
<evidence type="ECO:0000256" key="4">
    <source>
        <dbReference type="ARBA" id="ARBA00022840"/>
    </source>
</evidence>
<evidence type="ECO:0000313" key="7">
    <source>
        <dbReference type="Proteomes" id="UP000580654"/>
    </source>
</evidence>
<organism evidence="6 7">
    <name type="scientific">Muricoccus pecuniae</name>
    <dbReference type="NCBI Taxonomy" id="693023"/>
    <lineage>
        <taxon>Bacteria</taxon>
        <taxon>Pseudomonadati</taxon>
        <taxon>Pseudomonadota</taxon>
        <taxon>Alphaproteobacteria</taxon>
        <taxon>Acetobacterales</taxon>
        <taxon>Roseomonadaceae</taxon>
        <taxon>Muricoccus</taxon>
    </lineage>
</organism>
<dbReference type="Gene3D" id="3.40.50.300">
    <property type="entry name" value="P-loop containing nucleotide triphosphate hydrolases"/>
    <property type="match status" value="1"/>
</dbReference>
<dbReference type="GO" id="GO:0005524">
    <property type="term" value="F:ATP binding"/>
    <property type="evidence" value="ECO:0007669"/>
    <property type="project" value="UniProtKB-KW"/>
</dbReference>